<accession>D6LJH5</accession>
<dbReference type="Proteomes" id="UP000003964">
    <property type="component" value="Unassembled WGS sequence"/>
</dbReference>
<dbReference type="EMBL" id="GG770385">
    <property type="protein sequence ID" value="EFG27600.2"/>
    <property type="molecule type" value="Genomic_DNA"/>
</dbReference>
<evidence type="ECO:0000256" key="1">
    <source>
        <dbReference type="SAM" id="Phobius"/>
    </source>
</evidence>
<name>D6LJH5_9FUSO</name>
<gene>
    <name evidence="2" type="ORF">HMPREF0400_02007</name>
</gene>
<keyword evidence="1" id="KW-1133">Transmembrane helix</keyword>
<organism evidence="2 3">
    <name type="scientific">Fusobacterium periodonticum 1_1_41FAA</name>
    <dbReference type="NCBI Taxonomy" id="469621"/>
    <lineage>
        <taxon>Bacteria</taxon>
        <taxon>Fusobacteriati</taxon>
        <taxon>Fusobacteriota</taxon>
        <taxon>Fusobacteriia</taxon>
        <taxon>Fusobacteriales</taxon>
        <taxon>Fusobacteriaceae</taxon>
        <taxon>Fusobacterium</taxon>
    </lineage>
</organism>
<evidence type="ECO:0000313" key="3">
    <source>
        <dbReference type="Proteomes" id="UP000003964"/>
    </source>
</evidence>
<keyword evidence="1" id="KW-0812">Transmembrane</keyword>
<sequence length="186" mass="22585">MKIKVIKREKYLRIEKILKKEFIIRTIIFFLIALYFFINSFIKYGILTVGMSIFCFPVIFLFYLRFILKCSYEILIIKKDIISSYISKNYYISKSKFKNLNKKFEISNLEKIYFKEYPIWAIVRGVKYEENPYFKLHFKLKDGEQFDFGLMLDDNEAKEILKEIKEFLNINKLTQEVIEQYGDKNN</sequence>
<dbReference type="RefSeq" id="WP_008821879.1">
    <property type="nucleotide sequence ID" value="NZ_GG770385.1"/>
</dbReference>
<dbReference type="AlphaFoldDB" id="D6LJH5"/>
<feature type="transmembrane region" description="Helical" evidence="1">
    <location>
        <begin position="44"/>
        <end position="68"/>
    </location>
</feature>
<reference evidence="2 3" key="1">
    <citation type="submission" date="2010-03" db="EMBL/GenBank/DDBJ databases">
        <title>The Genome Sequence of Fusobacterium sp. 1_1_41FAA.</title>
        <authorList>
            <consortium name="The Broad Institute Genome Sequencing Platform"/>
            <person name="Ward D."/>
            <person name="Earl A."/>
            <person name="Feldgarden M."/>
            <person name="Gevers D."/>
            <person name="Young S.K."/>
            <person name="Zeng Q."/>
            <person name="Koehrsen M."/>
            <person name="Alvarado L."/>
            <person name="Berlin A."/>
            <person name="Borenstein D."/>
            <person name="Chapman S."/>
            <person name="Chen Z."/>
            <person name="Engels R."/>
            <person name="Freedman E."/>
            <person name="Gellesch M."/>
            <person name="Goldberg J."/>
            <person name="Griggs A."/>
            <person name="Gujja S."/>
            <person name="Heilman E."/>
            <person name="Heiman D."/>
            <person name="Hepburn T."/>
            <person name="Howarth C."/>
            <person name="Jen D."/>
            <person name="Larson L."/>
            <person name="Mehta T."/>
            <person name="Park D."/>
            <person name="Pearson M."/>
            <person name="Richards J."/>
            <person name="Roberts A."/>
            <person name="Saif S."/>
            <person name="Shea T."/>
            <person name="Shenoy N."/>
            <person name="Sisk P."/>
            <person name="Stolte C."/>
            <person name="Sykes S."/>
            <person name="Walk T."/>
            <person name="White J."/>
            <person name="Yandava C."/>
            <person name="Strauss J.C."/>
            <person name="Ambrose C.E."/>
            <person name="Allen-Vercoe E."/>
            <person name="Haas B."/>
            <person name="Henn M.R."/>
            <person name="Nusbaum C."/>
            <person name="Birren B."/>
        </authorList>
    </citation>
    <scope>NUCLEOTIDE SEQUENCE [LARGE SCALE GENOMIC DNA]</scope>
    <source>
        <strain evidence="2 3">1_1_41FAA</strain>
    </source>
</reference>
<keyword evidence="1" id="KW-0472">Membrane</keyword>
<protein>
    <submittedName>
        <fullName evidence="2">Organic solvent tolerance protein</fullName>
    </submittedName>
</protein>
<feature type="transmembrane region" description="Helical" evidence="1">
    <location>
        <begin position="21"/>
        <end position="38"/>
    </location>
</feature>
<proteinExistence type="predicted"/>
<evidence type="ECO:0000313" key="2">
    <source>
        <dbReference type="EMBL" id="EFG27600.2"/>
    </source>
</evidence>